<comment type="subcellular location">
    <subcellularLocation>
        <location evidence="5">Cytoplasm</location>
    </subcellularLocation>
</comment>
<dbReference type="PROSITE" id="PS51219">
    <property type="entry name" value="DPCK"/>
    <property type="match status" value="1"/>
</dbReference>
<keyword evidence="5" id="KW-0963">Cytoplasm</keyword>
<comment type="pathway">
    <text evidence="5">Cofactor biosynthesis; coenzyme A biosynthesis; CoA from (R)-pantothenate: step 5/5.</text>
</comment>
<dbReference type="CDD" id="cd02022">
    <property type="entry name" value="DPCK"/>
    <property type="match status" value="1"/>
</dbReference>
<keyword evidence="4 5" id="KW-0173">Coenzyme A biosynthesis</keyword>
<dbReference type="EC" id="2.7.1.24" evidence="5 6"/>
<proteinExistence type="inferred from homology"/>
<dbReference type="PANTHER" id="PTHR10695:SF46">
    <property type="entry name" value="BIFUNCTIONAL COENZYME A SYNTHASE-RELATED"/>
    <property type="match status" value="1"/>
</dbReference>
<dbReference type="InterPro" id="IPR027417">
    <property type="entry name" value="P-loop_NTPase"/>
</dbReference>
<dbReference type="Gene3D" id="3.40.50.300">
    <property type="entry name" value="P-loop containing nucleotide triphosphate hydrolases"/>
    <property type="match status" value="1"/>
</dbReference>
<feature type="binding site" evidence="5">
    <location>
        <begin position="11"/>
        <end position="16"/>
    </location>
    <ligand>
        <name>ATP</name>
        <dbReference type="ChEBI" id="CHEBI:30616"/>
    </ligand>
</feature>
<dbReference type="Pfam" id="PF01121">
    <property type="entry name" value="CoaE"/>
    <property type="match status" value="1"/>
</dbReference>
<sequence>MIRLGITGGIGSGKSYVAHLLEEKGFPLYDTDREAKRLTLTHPRIREALSTLLGTEVYQADGTLNKPLLASYLFSSPEHAEQINGIIHPCVYEDFQAWAHRQEEAGAQVVMMESAILFESGFQKAVDYVVMVYAPLELRIKRAMQRDAASEAQIRARISAQMDDEEKKRKADYVLYNEEKTPLETQIAALEGWLANRKTGR</sequence>
<organism evidence="7 8">
    <name type="scientific">Bacteroides mediterraneensis</name>
    <dbReference type="NCBI Taxonomy" id="1841856"/>
    <lineage>
        <taxon>Bacteria</taxon>
        <taxon>Pseudomonadati</taxon>
        <taxon>Bacteroidota</taxon>
        <taxon>Bacteroidia</taxon>
        <taxon>Bacteroidales</taxon>
        <taxon>Bacteroidaceae</taxon>
        <taxon>Bacteroides</taxon>
    </lineage>
</organism>
<dbReference type="InterPro" id="IPR001977">
    <property type="entry name" value="Depp_CoAkinase"/>
</dbReference>
<keyword evidence="5 7" id="KW-0418">Kinase</keyword>
<keyword evidence="2 5" id="KW-0547">Nucleotide-binding</keyword>
<dbReference type="Proteomes" id="UP000703295">
    <property type="component" value="Unassembled WGS sequence"/>
</dbReference>
<protein>
    <recommendedName>
        <fullName evidence="5 6">Dephospho-CoA kinase</fullName>
        <ecNumber evidence="5 6">2.7.1.24</ecNumber>
    </recommendedName>
    <alternativeName>
        <fullName evidence="5">Dephosphocoenzyme A kinase</fullName>
    </alternativeName>
</protein>
<name>A0ABS2EW56_9BACE</name>
<comment type="caution">
    <text evidence="7">The sequence shown here is derived from an EMBL/GenBank/DDBJ whole genome shotgun (WGS) entry which is preliminary data.</text>
</comment>
<dbReference type="GO" id="GO:0004140">
    <property type="term" value="F:dephospho-CoA kinase activity"/>
    <property type="evidence" value="ECO:0007669"/>
    <property type="project" value="UniProtKB-EC"/>
</dbReference>
<evidence type="ECO:0000256" key="4">
    <source>
        <dbReference type="ARBA" id="ARBA00022993"/>
    </source>
</evidence>
<comment type="similarity">
    <text evidence="1 5">Belongs to the CoaE family.</text>
</comment>
<reference evidence="7 8" key="1">
    <citation type="journal article" date="2021" name="Sci. Rep.">
        <title>The distribution of antibiotic resistance genes in chicken gut microbiota commensals.</title>
        <authorList>
            <person name="Juricova H."/>
            <person name="Matiasovicova J."/>
            <person name="Kubasova T."/>
            <person name="Cejkova D."/>
            <person name="Rychlik I."/>
        </authorList>
    </citation>
    <scope>NUCLEOTIDE SEQUENCE [LARGE SCALE GENOMIC DNA]</scope>
    <source>
        <strain evidence="7 8">An801</strain>
    </source>
</reference>
<dbReference type="NCBIfam" id="TIGR00152">
    <property type="entry name" value="dephospho-CoA kinase"/>
    <property type="match status" value="1"/>
</dbReference>
<comment type="function">
    <text evidence="5">Catalyzes the phosphorylation of the 3'-hydroxyl group of dephosphocoenzyme A to form coenzyme A.</text>
</comment>
<gene>
    <name evidence="5" type="primary">coaE</name>
    <name evidence="7" type="ORF">H6A31_07250</name>
</gene>
<evidence type="ECO:0000313" key="8">
    <source>
        <dbReference type="Proteomes" id="UP000703295"/>
    </source>
</evidence>
<evidence type="ECO:0000256" key="6">
    <source>
        <dbReference type="NCBIfam" id="TIGR00152"/>
    </source>
</evidence>
<evidence type="ECO:0000256" key="3">
    <source>
        <dbReference type="ARBA" id="ARBA00022840"/>
    </source>
</evidence>
<dbReference type="EMBL" id="JACJJW010000015">
    <property type="protein sequence ID" value="MBM6758474.1"/>
    <property type="molecule type" value="Genomic_DNA"/>
</dbReference>
<evidence type="ECO:0000256" key="5">
    <source>
        <dbReference type="HAMAP-Rule" id="MF_00376"/>
    </source>
</evidence>
<dbReference type="SUPFAM" id="SSF52540">
    <property type="entry name" value="P-loop containing nucleoside triphosphate hydrolases"/>
    <property type="match status" value="1"/>
</dbReference>
<accession>A0ABS2EW56</accession>
<keyword evidence="5 7" id="KW-0808">Transferase</keyword>
<evidence type="ECO:0000313" key="7">
    <source>
        <dbReference type="EMBL" id="MBM6758474.1"/>
    </source>
</evidence>
<dbReference type="PANTHER" id="PTHR10695">
    <property type="entry name" value="DEPHOSPHO-COA KINASE-RELATED"/>
    <property type="match status" value="1"/>
</dbReference>
<dbReference type="RefSeq" id="WP_204475656.1">
    <property type="nucleotide sequence ID" value="NZ_JACJJW010000015.1"/>
</dbReference>
<comment type="catalytic activity">
    <reaction evidence="5">
        <text>3'-dephospho-CoA + ATP = ADP + CoA + H(+)</text>
        <dbReference type="Rhea" id="RHEA:18245"/>
        <dbReference type="ChEBI" id="CHEBI:15378"/>
        <dbReference type="ChEBI" id="CHEBI:30616"/>
        <dbReference type="ChEBI" id="CHEBI:57287"/>
        <dbReference type="ChEBI" id="CHEBI:57328"/>
        <dbReference type="ChEBI" id="CHEBI:456216"/>
        <dbReference type="EC" id="2.7.1.24"/>
    </reaction>
</comment>
<dbReference type="HAMAP" id="MF_00376">
    <property type="entry name" value="Dephospho_CoA_kinase"/>
    <property type="match status" value="1"/>
</dbReference>
<keyword evidence="3 5" id="KW-0067">ATP-binding</keyword>
<keyword evidence="8" id="KW-1185">Reference proteome</keyword>
<evidence type="ECO:0000256" key="1">
    <source>
        <dbReference type="ARBA" id="ARBA00009018"/>
    </source>
</evidence>
<evidence type="ECO:0000256" key="2">
    <source>
        <dbReference type="ARBA" id="ARBA00022741"/>
    </source>
</evidence>